<gene>
    <name evidence="2" type="primary">107359740</name>
</gene>
<sequence>MDSASKPKKKVVKSYWNGKEHIKAIGPDSPFVMLTKLPLTLTGNAVYKGHDCLNKICPKKGKAATQSQSRPLPPTQPSKASDNLSATIDAVAKTGASRSPGRPKIGQAIRFHIWQTSLGANIPIKSAALKAKVVDYDPSFDLYEVELFTADHPCIPDFCKQKSKRIAVNSMLVSWDTLADPTIL</sequence>
<organism evidence="2 3">
    <name type="scientific">Tetranychus urticae</name>
    <name type="common">Two-spotted spider mite</name>
    <dbReference type="NCBI Taxonomy" id="32264"/>
    <lineage>
        <taxon>Eukaryota</taxon>
        <taxon>Metazoa</taxon>
        <taxon>Ecdysozoa</taxon>
        <taxon>Arthropoda</taxon>
        <taxon>Chelicerata</taxon>
        <taxon>Arachnida</taxon>
        <taxon>Acari</taxon>
        <taxon>Acariformes</taxon>
        <taxon>Trombidiformes</taxon>
        <taxon>Prostigmata</taxon>
        <taxon>Eleutherengona</taxon>
        <taxon>Raphignathae</taxon>
        <taxon>Tetranychoidea</taxon>
        <taxon>Tetranychidae</taxon>
        <taxon>Tetranychus</taxon>
    </lineage>
</organism>
<accession>T1K2I6</accession>
<proteinExistence type="predicted"/>
<keyword evidence="3" id="KW-1185">Reference proteome</keyword>
<evidence type="ECO:0000256" key="1">
    <source>
        <dbReference type="SAM" id="MobiDB-lite"/>
    </source>
</evidence>
<protein>
    <submittedName>
        <fullName evidence="2">Uncharacterized protein</fullName>
    </submittedName>
</protein>
<name>T1K2I6_TETUR</name>
<evidence type="ECO:0000313" key="2">
    <source>
        <dbReference type="EnsemblMetazoa" id="tetur04g05150.1"/>
    </source>
</evidence>
<dbReference type="EMBL" id="CAEY01001363">
    <property type="status" value="NOT_ANNOTATED_CDS"/>
    <property type="molecule type" value="Genomic_DNA"/>
</dbReference>
<reference evidence="2" key="2">
    <citation type="submission" date="2015-06" db="UniProtKB">
        <authorList>
            <consortium name="EnsemblMetazoa"/>
        </authorList>
    </citation>
    <scope>IDENTIFICATION</scope>
</reference>
<reference evidence="3" key="1">
    <citation type="submission" date="2011-08" db="EMBL/GenBank/DDBJ databases">
        <authorList>
            <person name="Rombauts S."/>
        </authorList>
    </citation>
    <scope>NUCLEOTIDE SEQUENCE</scope>
    <source>
        <strain evidence="3">London</strain>
    </source>
</reference>
<dbReference type="HOGENOM" id="CLU_1470035_0_0_1"/>
<dbReference type="EnsemblMetazoa" id="tetur04g05150.1">
    <property type="protein sequence ID" value="tetur04g05150.1"/>
    <property type="gene ID" value="tetur04g05150"/>
</dbReference>
<dbReference type="Proteomes" id="UP000015104">
    <property type="component" value="Unassembled WGS sequence"/>
</dbReference>
<dbReference type="AlphaFoldDB" id="T1K2I6"/>
<dbReference type="OrthoDB" id="10562814at2759"/>
<evidence type="ECO:0000313" key="3">
    <source>
        <dbReference type="Proteomes" id="UP000015104"/>
    </source>
</evidence>
<feature type="region of interest" description="Disordered" evidence="1">
    <location>
        <begin position="63"/>
        <end position="84"/>
    </location>
</feature>
<dbReference type="KEGG" id="tut:107359740"/>